<dbReference type="AlphaFoldDB" id="A0A9P6B1D3"/>
<keyword evidence="2" id="KW-1185">Reference proteome</keyword>
<protein>
    <submittedName>
        <fullName evidence="1">Uncharacterized protein</fullName>
    </submittedName>
</protein>
<dbReference type="Proteomes" id="UP000886523">
    <property type="component" value="Unassembled WGS sequence"/>
</dbReference>
<sequence>MPGSTTPSVFSDTPNRFYVTRVGQQVGRALHDRSVLGVISVLRYSDSIALQHSPKRSPESPLKSCGWPWSRMPDIEHHISPYVYVFLNLVVWALHYAGTMSNARLGIYASHLIIKAMPTAIVLQKTSPVPYSLLVLDIFGSSCIYYCKWHGGGDRTEP</sequence>
<organism evidence="1 2">
    <name type="scientific">Hydnum rufescens UP504</name>
    <dbReference type="NCBI Taxonomy" id="1448309"/>
    <lineage>
        <taxon>Eukaryota</taxon>
        <taxon>Fungi</taxon>
        <taxon>Dikarya</taxon>
        <taxon>Basidiomycota</taxon>
        <taxon>Agaricomycotina</taxon>
        <taxon>Agaricomycetes</taxon>
        <taxon>Cantharellales</taxon>
        <taxon>Hydnaceae</taxon>
        <taxon>Hydnum</taxon>
    </lineage>
</organism>
<comment type="caution">
    <text evidence="1">The sequence shown here is derived from an EMBL/GenBank/DDBJ whole genome shotgun (WGS) entry which is preliminary data.</text>
</comment>
<dbReference type="EMBL" id="MU128945">
    <property type="protein sequence ID" value="KAF9515884.1"/>
    <property type="molecule type" value="Genomic_DNA"/>
</dbReference>
<name>A0A9P6B1D3_9AGAM</name>
<accession>A0A9P6B1D3</accession>
<evidence type="ECO:0000313" key="2">
    <source>
        <dbReference type="Proteomes" id="UP000886523"/>
    </source>
</evidence>
<reference evidence="1" key="1">
    <citation type="journal article" date="2020" name="Nat. Commun.">
        <title>Large-scale genome sequencing of mycorrhizal fungi provides insights into the early evolution of symbiotic traits.</title>
        <authorList>
            <person name="Miyauchi S."/>
            <person name="Kiss E."/>
            <person name="Kuo A."/>
            <person name="Drula E."/>
            <person name="Kohler A."/>
            <person name="Sanchez-Garcia M."/>
            <person name="Morin E."/>
            <person name="Andreopoulos B."/>
            <person name="Barry K.W."/>
            <person name="Bonito G."/>
            <person name="Buee M."/>
            <person name="Carver A."/>
            <person name="Chen C."/>
            <person name="Cichocki N."/>
            <person name="Clum A."/>
            <person name="Culley D."/>
            <person name="Crous P.W."/>
            <person name="Fauchery L."/>
            <person name="Girlanda M."/>
            <person name="Hayes R.D."/>
            <person name="Keri Z."/>
            <person name="LaButti K."/>
            <person name="Lipzen A."/>
            <person name="Lombard V."/>
            <person name="Magnuson J."/>
            <person name="Maillard F."/>
            <person name="Murat C."/>
            <person name="Nolan M."/>
            <person name="Ohm R.A."/>
            <person name="Pangilinan J."/>
            <person name="Pereira M.F."/>
            <person name="Perotto S."/>
            <person name="Peter M."/>
            <person name="Pfister S."/>
            <person name="Riley R."/>
            <person name="Sitrit Y."/>
            <person name="Stielow J.B."/>
            <person name="Szollosi G."/>
            <person name="Zifcakova L."/>
            <person name="Stursova M."/>
            <person name="Spatafora J.W."/>
            <person name="Tedersoo L."/>
            <person name="Vaario L.M."/>
            <person name="Yamada A."/>
            <person name="Yan M."/>
            <person name="Wang P."/>
            <person name="Xu J."/>
            <person name="Bruns T."/>
            <person name="Baldrian P."/>
            <person name="Vilgalys R."/>
            <person name="Dunand C."/>
            <person name="Henrissat B."/>
            <person name="Grigoriev I.V."/>
            <person name="Hibbett D."/>
            <person name="Nagy L.G."/>
            <person name="Martin F.M."/>
        </authorList>
    </citation>
    <scope>NUCLEOTIDE SEQUENCE</scope>
    <source>
        <strain evidence="1">UP504</strain>
    </source>
</reference>
<gene>
    <name evidence="1" type="ORF">BS47DRAFT_727597</name>
</gene>
<proteinExistence type="predicted"/>
<evidence type="ECO:0000313" key="1">
    <source>
        <dbReference type="EMBL" id="KAF9515884.1"/>
    </source>
</evidence>